<evidence type="ECO:0000256" key="1">
    <source>
        <dbReference type="ARBA" id="ARBA00022729"/>
    </source>
</evidence>
<dbReference type="PROSITE" id="PS51257">
    <property type="entry name" value="PROKAR_LIPOPROTEIN"/>
    <property type="match status" value="1"/>
</dbReference>
<dbReference type="OrthoDB" id="1345084at2"/>
<gene>
    <name evidence="4" type="ORF">PK35_08935</name>
</gene>
<evidence type="ECO:0000256" key="2">
    <source>
        <dbReference type="SAM" id="SignalP"/>
    </source>
</evidence>
<feature type="domain" description="Secretion system C-terminal sorting" evidence="3">
    <location>
        <begin position="162"/>
        <end position="230"/>
    </location>
</feature>
<organism evidence="4 5">
    <name type="scientific">Neotamlana nanhaiensis</name>
    <dbReference type="NCBI Taxonomy" id="1382798"/>
    <lineage>
        <taxon>Bacteria</taxon>
        <taxon>Pseudomonadati</taxon>
        <taxon>Bacteroidota</taxon>
        <taxon>Flavobacteriia</taxon>
        <taxon>Flavobacteriales</taxon>
        <taxon>Flavobacteriaceae</taxon>
        <taxon>Neotamlana</taxon>
    </lineage>
</organism>
<proteinExistence type="predicted"/>
<dbReference type="STRING" id="1382798.PK35_08935"/>
<keyword evidence="5" id="KW-1185">Reference proteome</keyword>
<evidence type="ECO:0000313" key="5">
    <source>
        <dbReference type="Proteomes" id="UP000032361"/>
    </source>
</evidence>
<dbReference type="Pfam" id="PF18962">
    <property type="entry name" value="Por_Secre_tail"/>
    <property type="match status" value="1"/>
</dbReference>
<evidence type="ECO:0000259" key="3">
    <source>
        <dbReference type="Pfam" id="PF18962"/>
    </source>
</evidence>
<name>A0A0D7W2Z2_9FLAO</name>
<dbReference type="NCBIfam" id="TIGR04183">
    <property type="entry name" value="Por_Secre_tail"/>
    <property type="match status" value="1"/>
</dbReference>
<dbReference type="Proteomes" id="UP000032361">
    <property type="component" value="Unassembled WGS sequence"/>
</dbReference>
<sequence length="231" mass="25302">MKKKYLIFFMALLGFTCGAFAQITFFGCSDSFTTSAPNEYNLTLEGTDASGRNFYQSNPISGDQSCAAGVCEFRMAWNDTQTRWEILLFQNNIDFSDAVVVYYNNTAASPNPPSLNLGNWVDATGNCGGQLAEGNGILTGSVQDDVTLSNEDVNDLNTAIQIYPNPAQKIVYVRSNSVSIKQIALYSVLGKLVKVDIKNQDINVSNLAKGIYLLKVETTNNKAFIRKVVVN</sequence>
<dbReference type="AlphaFoldDB" id="A0A0D7W2Z2"/>
<accession>A0A0D7W2Z2</accession>
<evidence type="ECO:0000313" key="4">
    <source>
        <dbReference type="EMBL" id="KJD33078.1"/>
    </source>
</evidence>
<reference evidence="4 5" key="1">
    <citation type="journal article" date="2015" name="Antonie Van Leeuwenhoek">
        <title>Tamlana nanhaiensis sp. nov., isolated from surface seawater collected from the South China Sea.</title>
        <authorList>
            <person name="Liu X."/>
            <person name="Lai Q."/>
            <person name="Du Y."/>
            <person name="Li G."/>
            <person name="Sun F."/>
            <person name="Shao Z."/>
        </authorList>
    </citation>
    <scope>NUCLEOTIDE SEQUENCE [LARGE SCALE GENOMIC DNA]</scope>
    <source>
        <strain evidence="4 5">FHC16</strain>
    </source>
</reference>
<feature type="signal peptide" evidence="2">
    <location>
        <begin position="1"/>
        <end position="21"/>
    </location>
</feature>
<comment type="caution">
    <text evidence="4">The sequence shown here is derived from an EMBL/GenBank/DDBJ whole genome shotgun (WGS) entry which is preliminary data.</text>
</comment>
<dbReference type="PATRIC" id="fig|1382798.3.peg.3135"/>
<dbReference type="EMBL" id="JTDV01000005">
    <property type="protein sequence ID" value="KJD33078.1"/>
    <property type="molecule type" value="Genomic_DNA"/>
</dbReference>
<keyword evidence="1 2" id="KW-0732">Signal</keyword>
<feature type="chain" id="PRO_5002325313" description="Secretion system C-terminal sorting domain-containing protein" evidence="2">
    <location>
        <begin position="22"/>
        <end position="231"/>
    </location>
</feature>
<dbReference type="RefSeq" id="WP_044626354.1">
    <property type="nucleotide sequence ID" value="NZ_JTDV01000005.1"/>
</dbReference>
<protein>
    <recommendedName>
        <fullName evidence="3">Secretion system C-terminal sorting domain-containing protein</fullName>
    </recommendedName>
</protein>
<dbReference type="InterPro" id="IPR026444">
    <property type="entry name" value="Secre_tail"/>
</dbReference>